<keyword evidence="9 17" id="KW-1015">Disulfide bond</keyword>
<evidence type="ECO:0000256" key="10">
    <source>
        <dbReference type="ARBA" id="ARBA00023180"/>
    </source>
</evidence>
<feature type="disulfide bond" evidence="17">
    <location>
        <begin position="66"/>
        <end position="71"/>
    </location>
</feature>
<evidence type="ECO:0000256" key="6">
    <source>
        <dbReference type="ARBA" id="ARBA00022837"/>
    </source>
</evidence>
<comment type="similarity">
    <text evidence="18">Belongs to the peroxidase family. Classical plant (class III) peroxidase subfamily.</text>
</comment>
<dbReference type="EC" id="1.11.1.7" evidence="18"/>
<feature type="signal peptide" evidence="18">
    <location>
        <begin position="1"/>
        <end position="22"/>
    </location>
</feature>
<sequence>MASSQSLFSLCLLSLFACATYAQLSSSFYDHTCPKLPRVVRSAMIQAVRNERRMGASILRLFFHDCFVNGCDGSILLDDTATFTGEKNAFPNRNSVRGFEVIDTIKSNVEAACNATVSCADILALAARDGVFLLGGPFWNVLLGRLDATTASQSTANSDLPGPSSDLSTLISKFAAKGLTARDMTALSGAHTIGQARCATFRTRIYNDTDVDPNFAALRKRNCPASGGDDNLAPLDAQSPNRFGSDYYQNLLVQRGLLHSDQELFNGGSQDQLVRLYSFNEGSSRGTLLRLC</sequence>
<feature type="domain" description="Plant heme peroxidase family profile" evidence="19">
    <location>
        <begin position="23"/>
        <end position="281"/>
    </location>
</feature>
<dbReference type="EMBL" id="LR862136">
    <property type="protein sequence ID" value="CAD1843228.1"/>
    <property type="molecule type" value="Genomic_DNA"/>
</dbReference>
<feature type="binding site" evidence="15">
    <location>
        <position position="65"/>
    </location>
    <ligand>
        <name>Ca(2+)</name>
        <dbReference type="ChEBI" id="CHEBI:29108"/>
        <label>1</label>
    </ligand>
</feature>
<dbReference type="FunFam" id="1.10.420.10:FF:000001">
    <property type="entry name" value="Peroxidase"/>
    <property type="match status" value="1"/>
</dbReference>
<evidence type="ECO:0000256" key="4">
    <source>
        <dbReference type="ARBA" id="ARBA00022617"/>
    </source>
</evidence>
<comment type="function">
    <text evidence="18">Removal of H(2)O(2), oxidation of toxic reductants, biosynthesis and degradation of lignin, suberization, auxin catabolism, response to environmental stresses such as wounding, pathogen attack and oxidative stress.</text>
</comment>
<comment type="similarity">
    <text evidence="2">Belongs to the peroxidase family. Ascorbate peroxidase subfamily.</text>
</comment>
<dbReference type="Gene3D" id="1.10.420.10">
    <property type="entry name" value="Peroxidase, domain 2"/>
    <property type="match status" value="1"/>
</dbReference>
<name>A0A6V7QJK5_ANACO</name>
<dbReference type="Pfam" id="PF00141">
    <property type="entry name" value="peroxidase"/>
    <property type="match status" value="1"/>
</dbReference>
<feature type="disulfide bond" evidence="17">
    <location>
        <begin position="33"/>
        <end position="113"/>
    </location>
</feature>
<accession>A0A6V7QJK5</accession>
<dbReference type="AlphaFoldDB" id="A0A6V7QJK5"/>
<dbReference type="PROSITE" id="PS00435">
    <property type="entry name" value="PEROXIDASE_1"/>
    <property type="match status" value="1"/>
</dbReference>
<dbReference type="PRINTS" id="PR00458">
    <property type="entry name" value="PEROXIDASE"/>
</dbReference>
<keyword evidence="10" id="KW-0325">Glycoprotein</keyword>
<dbReference type="PROSITE" id="PS50873">
    <property type="entry name" value="PEROXIDASE_4"/>
    <property type="match status" value="1"/>
</dbReference>
<evidence type="ECO:0000313" key="20">
    <source>
        <dbReference type="EMBL" id="CAD1843228.1"/>
    </source>
</evidence>
<evidence type="ECO:0000256" key="2">
    <source>
        <dbReference type="ARBA" id="ARBA00006873"/>
    </source>
</evidence>
<dbReference type="GO" id="GO:0046872">
    <property type="term" value="F:metal ion binding"/>
    <property type="evidence" value="ECO:0007669"/>
    <property type="project" value="UniProtKB-UniRule"/>
</dbReference>
<dbReference type="GO" id="GO:0140825">
    <property type="term" value="F:lactoperoxidase activity"/>
    <property type="evidence" value="ECO:0007669"/>
    <property type="project" value="UniProtKB-EC"/>
</dbReference>
<dbReference type="PANTHER" id="PTHR31388:SF5">
    <property type="entry name" value="PEROXIDASE"/>
    <property type="match status" value="1"/>
</dbReference>
<feature type="active site" description="Proton acceptor" evidence="13">
    <location>
        <position position="64"/>
    </location>
</feature>
<evidence type="ECO:0000256" key="3">
    <source>
        <dbReference type="ARBA" id="ARBA00022559"/>
    </source>
</evidence>
<evidence type="ECO:0000259" key="19">
    <source>
        <dbReference type="PROSITE" id="PS50873"/>
    </source>
</evidence>
<evidence type="ECO:0000256" key="14">
    <source>
        <dbReference type="PIRSR" id="PIRSR600823-2"/>
    </source>
</evidence>
<evidence type="ECO:0000256" key="8">
    <source>
        <dbReference type="ARBA" id="ARBA00023004"/>
    </source>
</evidence>
<dbReference type="InterPro" id="IPR002016">
    <property type="entry name" value="Haem_peroxidase"/>
</dbReference>
<dbReference type="SUPFAM" id="SSF48113">
    <property type="entry name" value="Heme-dependent peroxidases"/>
    <property type="match status" value="1"/>
</dbReference>
<keyword evidence="4 18" id="KW-0349">Heme</keyword>
<dbReference type="GO" id="GO:0005576">
    <property type="term" value="C:extracellular region"/>
    <property type="evidence" value="ECO:0007669"/>
    <property type="project" value="UniProtKB-SubCell"/>
</dbReference>
<feature type="binding site" evidence="15">
    <location>
        <position position="86"/>
    </location>
    <ligand>
        <name>Ca(2+)</name>
        <dbReference type="ChEBI" id="CHEBI:29108"/>
        <label>1</label>
    </ligand>
</feature>
<evidence type="ECO:0000256" key="18">
    <source>
        <dbReference type="RuleBase" id="RU362060"/>
    </source>
</evidence>
<dbReference type="InterPro" id="IPR010255">
    <property type="entry name" value="Haem_peroxidase_sf"/>
</dbReference>
<evidence type="ECO:0000256" key="11">
    <source>
        <dbReference type="ARBA" id="ARBA00023283"/>
    </source>
</evidence>
<comment type="cofactor">
    <cofactor evidence="15 18">
        <name>heme b</name>
        <dbReference type="ChEBI" id="CHEBI:60344"/>
    </cofactor>
    <text evidence="15 18">Binds 1 heme b (iron(II)-protoporphyrin IX) group per subunit.</text>
</comment>
<feature type="chain" id="PRO_5028506057" description="Peroxidase" evidence="18">
    <location>
        <begin position="23"/>
        <end position="292"/>
    </location>
</feature>
<evidence type="ECO:0000256" key="17">
    <source>
        <dbReference type="PIRSR" id="PIRSR600823-5"/>
    </source>
</evidence>
<comment type="cofactor">
    <cofactor evidence="15 18">
        <name>Ca(2+)</name>
        <dbReference type="ChEBI" id="CHEBI:29108"/>
    </cofactor>
    <text evidence="15 18">Binds 2 calcium ions per subunit.</text>
</comment>
<proteinExistence type="inferred from homology"/>
<comment type="catalytic activity">
    <reaction evidence="1 18">
        <text>2 a phenolic donor + H2O2 = 2 a phenolic radical donor + 2 H2O</text>
        <dbReference type="Rhea" id="RHEA:56136"/>
        <dbReference type="ChEBI" id="CHEBI:15377"/>
        <dbReference type="ChEBI" id="CHEBI:16240"/>
        <dbReference type="ChEBI" id="CHEBI:139520"/>
        <dbReference type="ChEBI" id="CHEBI:139521"/>
        <dbReference type="EC" id="1.11.1.7"/>
    </reaction>
</comment>
<feature type="binding site" evidence="15">
    <location>
        <position position="72"/>
    </location>
    <ligand>
        <name>Ca(2+)</name>
        <dbReference type="ChEBI" id="CHEBI:29108"/>
        <label>1</label>
    </ligand>
</feature>
<keyword evidence="5 15" id="KW-0479">Metal-binding</keyword>
<dbReference type="InterPro" id="IPR019794">
    <property type="entry name" value="Peroxidases_AS"/>
</dbReference>
<evidence type="ECO:0000256" key="13">
    <source>
        <dbReference type="PIRSR" id="PIRSR600823-1"/>
    </source>
</evidence>
<keyword evidence="3 18" id="KW-0575">Peroxidase</keyword>
<feature type="site" description="Transition state stabilizer" evidence="16">
    <location>
        <position position="60"/>
    </location>
</feature>
<evidence type="ECO:0000256" key="9">
    <source>
        <dbReference type="ARBA" id="ARBA00023157"/>
    </source>
</evidence>
<evidence type="ECO:0000256" key="15">
    <source>
        <dbReference type="PIRSR" id="PIRSR600823-3"/>
    </source>
</evidence>
<keyword evidence="18" id="KW-0732">Signal</keyword>
<feature type="binding site" evidence="15">
    <location>
        <position position="68"/>
    </location>
    <ligand>
        <name>Ca(2+)</name>
        <dbReference type="ChEBI" id="CHEBI:29108"/>
        <label>1</label>
    </ligand>
</feature>
<evidence type="ECO:0000256" key="12">
    <source>
        <dbReference type="ARBA" id="ARBA00023324"/>
    </source>
</evidence>
<dbReference type="GO" id="GO:0006979">
    <property type="term" value="P:response to oxidative stress"/>
    <property type="evidence" value="ECO:0007669"/>
    <property type="project" value="UniProtKB-UniRule"/>
</dbReference>
<organism evidence="20">
    <name type="scientific">Ananas comosus var. bracteatus</name>
    <name type="common">red pineapple</name>
    <dbReference type="NCBI Taxonomy" id="296719"/>
    <lineage>
        <taxon>Eukaryota</taxon>
        <taxon>Viridiplantae</taxon>
        <taxon>Streptophyta</taxon>
        <taxon>Embryophyta</taxon>
        <taxon>Tracheophyta</taxon>
        <taxon>Spermatophyta</taxon>
        <taxon>Magnoliopsida</taxon>
        <taxon>Liliopsida</taxon>
        <taxon>Poales</taxon>
        <taxon>Bromeliaceae</taxon>
        <taxon>Bromelioideae</taxon>
        <taxon>Ananas</taxon>
    </lineage>
</organism>
<keyword evidence="18" id="KW-0964">Secreted</keyword>
<protein>
    <recommendedName>
        <fullName evidence="18">Peroxidase</fullName>
        <ecNumber evidence="18">1.11.1.7</ecNumber>
    </recommendedName>
</protein>
<dbReference type="GO" id="GO:0042744">
    <property type="term" value="P:hydrogen peroxide catabolic process"/>
    <property type="evidence" value="ECO:0007669"/>
    <property type="project" value="UniProtKB-KW"/>
</dbReference>
<keyword evidence="12 18" id="KW-0376">Hydrogen peroxide</keyword>
<feature type="disulfide bond" evidence="17">
    <location>
        <begin position="198"/>
        <end position="223"/>
    </location>
</feature>
<feature type="binding site" evidence="15">
    <location>
        <position position="192"/>
    </location>
    <ligand>
        <name>Ca(2+)</name>
        <dbReference type="ChEBI" id="CHEBI:29108"/>
        <label>2</label>
    </ligand>
</feature>
<dbReference type="InterPro" id="IPR019793">
    <property type="entry name" value="Peroxidases_heam-ligand_BS"/>
</dbReference>
<dbReference type="GO" id="GO:0020037">
    <property type="term" value="F:heme binding"/>
    <property type="evidence" value="ECO:0007669"/>
    <property type="project" value="UniProtKB-UniRule"/>
</dbReference>
<feature type="binding site" evidence="15">
    <location>
        <position position="236"/>
    </location>
    <ligand>
        <name>Ca(2+)</name>
        <dbReference type="ChEBI" id="CHEBI:29108"/>
        <label>2</label>
    </ligand>
</feature>
<evidence type="ECO:0000256" key="7">
    <source>
        <dbReference type="ARBA" id="ARBA00023002"/>
    </source>
</evidence>
<dbReference type="PRINTS" id="PR00461">
    <property type="entry name" value="PLPEROXIDASE"/>
</dbReference>
<feature type="binding site" evidence="15">
    <location>
        <position position="70"/>
    </location>
    <ligand>
        <name>Ca(2+)</name>
        <dbReference type="ChEBI" id="CHEBI:29108"/>
        <label>1</label>
    </ligand>
</feature>
<gene>
    <name evidence="20" type="ORF">CB5_LOCUS26439</name>
</gene>
<keyword evidence="8 15" id="KW-0408">Iron</keyword>
<dbReference type="InterPro" id="IPR000823">
    <property type="entry name" value="Peroxidase_pln"/>
</dbReference>
<feature type="binding site" description="axial binding residue" evidence="15">
    <location>
        <position position="191"/>
    </location>
    <ligand>
        <name>heme b</name>
        <dbReference type="ChEBI" id="CHEBI:60344"/>
    </ligand>
    <ligandPart>
        <name>Fe</name>
        <dbReference type="ChEBI" id="CHEBI:18248"/>
    </ligandPart>
</feature>
<dbReference type="Gene3D" id="1.10.520.10">
    <property type="match status" value="1"/>
</dbReference>
<evidence type="ECO:0000256" key="5">
    <source>
        <dbReference type="ARBA" id="ARBA00022723"/>
    </source>
</evidence>
<feature type="binding site" evidence="14">
    <location>
        <position position="161"/>
    </location>
    <ligand>
        <name>substrate</name>
    </ligand>
</feature>
<feature type="binding site" evidence="15">
    <location>
        <position position="74"/>
    </location>
    <ligand>
        <name>Ca(2+)</name>
        <dbReference type="ChEBI" id="CHEBI:29108"/>
        <label>1</label>
    </ligand>
</feature>
<reference evidence="20" key="1">
    <citation type="submission" date="2020-07" db="EMBL/GenBank/DDBJ databases">
        <authorList>
            <person name="Lin J."/>
        </authorList>
    </citation>
    <scope>NUCLEOTIDE SEQUENCE</scope>
</reference>
<evidence type="ECO:0000256" key="1">
    <source>
        <dbReference type="ARBA" id="ARBA00000189"/>
    </source>
</evidence>
<comment type="subcellular location">
    <subcellularLocation>
        <location evidence="18">Secreted</location>
    </subcellularLocation>
</comment>
<evidence type="ECO:0000256" key="16">
    <source>
        <dbReference type="PIRSR" id="PIRSR600823-4"/>
    </source>
</evidence>
<dbReference type="CDD" id="cd00693">
    <property type="entry name" value="secretory_peroxidase"/>
    <property type="match status" value="1"/>
</dbReference>
<dbReference type="FunFam" id="1.10.520.10:FF:000009">
    <property type="entry name" value="Peroxidase"/>
    <property type="match status" value="1"/>
</dbReference>
<keyword evidence="11" id="KW-0873">Pyrrolidone carboxylic acid</keyword>
<dbReference type="PROSITE" id="PS00436">
    <property type="entry name" value="PEROXIDASE_2"/>
    <property type="match status" value="1"/>
</dbReference>
<dbReference type="PANTHER" id="PTHR31388">
    <property type="entry name" value="PEROXIDASE 72-RELATED"/>
    <property type="match status" value="1"/>
</dbReference>
<keyword evidence="7 18" id="KW-0560">Oxidoreductase</keyword>
<dbReference type="InterPro" id="IPR033905">
    <property type="entry name" value="Secretory_peroxidase"/>
</dbReference>
<keyword evidence="6 15" id="KW-0106">Calcium</keyword>